<evidence type="ECO:0000313" key="2">
    <source>
        <dbReference type="Proteomes" id="UP000006729"/>
    </source>
</evidence>
<keyword evidence="2" id="KW-1185">Reference proteome</keyword>
<reference evidence="1 2" key="1">
    <citation type="journal article" date="2006" name="Science">
        <title>The genome of black cottonwood, Populus trichocarpa (Torr. &amp; Gray).</title>
        <authorList>
            <person name="Tuskan G.A."/>
            <person name="Difazio S."/>
            <person name="Jansson S."/>
            <person name="Bohlmann J."/>
            <person name="Grigoriev I."/>
            <person name="Hellsten U."/>
            <person name="Putnam N."/>
            <person name="Ralph S."/>
            <person name="Rombauts S."/>
            <person name="Salamov A."/>
            <person name="Schein J."/>
            <person name="Sterck L."/>
            <person name="Aerts A."/>
            <person name="Bhalerao R.R."/>
            <person name="Bhalerao R.P."/>
            <person name="Blaudez D."/>
            <person name="Boerjan W."/>
            <person name="Brun A."/>
            <person name="Brunner A."/>
            <person name="Busov V."/>
            <person name="Campbell M."/>
            <person name="Carlson J."/>
            <person name="Chalot M."/>
            <person name="Chapman J."/>
            <person name="Chen G.L."/>
            <person name="Cooper D."/>
            <person name="Coutinho P.M."/>
            <person name="Couturier J."/>
            <person name="Covert S."/>
            <person name="Cronk Q."/>
            <person name="Cunningham R."/>
            <person name="Davis J."/>
            <person name="Degroeve S."/>
            <person name="Dejardin A."/>
            <person name="Depamphilis C."/>
            <person name="Detter J."/>
            <person name="Dirks B."/>
            <person name="Dubchak I."/>
            <person name="Duplessis S."/>
            <person name="Ehlting J."/>
            <person name="Ellis B."/>
            <person name="Gendler K."/>
            <person name="Goodstein D."/>
            <person name="Gribskov M."/>
            <person name="Grimwood J."/>
            <person name="Groover A."/>
            <person name="Gunter L."/>
            <person name="Hamberger B."/>
            <person name="Heinze B."/>
            <person name="Helariutta Y."/>
            <person name="Henrissat B."/>
            <person name="Holligan D."/>
            <person name="Holt R."/>
            <person name="Huang W."/>
            <person name="Islam-Faridi N."/>
            <person name="Jones S."/>
            <person name="Jones-Rhoades M."/>
            <person name="Jorgensen R."/>
            <person name="Joshi C."/>
            <person name="Kangasjarvi J."/>
            <person name="Karlsson J."/>
            <person name="Kelleher C."/>
            <person name="Kirkpatrick R."/>
            <person name="Kirst M."/>
            <person name="Kohler A."/>
            <person name="Kalluri U."/>
            <person name="Larimer F."/>
            <person name="Leebens-Mack J."/>
            <person name="Leple J.C."/>
            <person name="Locascio P."/>
            <person name="Lou Y."/>
            <person name="Lucas S."/>
            <person name="Martin F."/>
            <person name="Montanini B."/>
            <person name="Napoli C."/>
            <person name="Nelson D.R."/>
            <person name="Nelson C."/>
            <person name="Nieminen K."/>
            <person name="Nilsson O."/>
            <person name="Pereda V."/>
            <person name="Peter G."/>
            <person name="Philippe R."/>
            <person name="Pilate G."/>
            <person name="Poliakov A."/>
            <person name="Razumovskaya J."/>
            <person name="Richardson P."/>
            <person name="Rinaldi C."/>
            <person name="Ritland K."/>
            <person name="Rouze P."/>
            <person name="Ryaboy D."/>
            <person name="Schmutz J."/>
            <person name="Schrader J."/>
            <person name="Segerman B."/>
            <person name="Shin H."/>
            <person name="Siddiqui A."/>
            <person name="Sterky F."/>
            <person name="Terry A."/>
            <person name="Tsai C.J."/>
            <person name="Uberbacher E."/>
            <person name="Unneberg P."/>
            <person name="Vahala J."/>
            <person name="Wall K."/>
            <person name="Wessler S."/>
            <person name="Yang G."/>
            <person name="Yin T."/>
            <person name="Douglas C."/>
            <person name="Marra M."/>
            <person name="Sandberg G."/>
            <person name="Van de Peer Y."/>
            <person name="Rokhsar D."/>
        </authorList>
    </citation>
    <scope>NUCLEOTIDE SEQUENCE [LARGE SCALE GENOMIC DNA]</scope>
    <source>
        <strain evidence="2">cv. Nisqually</strain>
    </source>
</reference>
<comment type="caution">
    <text evidence="1">The sequence shown here is derived from an EMBL/GenBank/DDBJ whole genome shotgun (WGS) entry which is preliminary data.</text>
</comment>
<proteinExistence type="predicted"/>
<evidence type="ECO:0000313" key="1">
    <source>
        <dbReference type="EMBL" id="KAI9401376.1"/>
    </source>
</evidence>
<protein>
    <submittedName>
        <fullName evidence="1">Uncharacterized protein</fullName>
    </submittedName>
</protein>
<dbReference type="EMBL" id="CM009290">
    <property type="protein sequence ID" value="KAI9401376.1"/>
    <property type="molecule type" value="Genomic_DNA"/>
</dbReference>
<accession>A0ACC0TJK7</accession>
<sequence>MARQGRQWHHKILEFAAIGNNNIAKQDRDAVVTSRPESGDEVSGLTFDYEDILLPRDKKWPFLHRFSIGCFASPATQFLHIIPFINLALWLLALAILIYVSFTYILKCIFYFEAVKREYFHPVRVNFFFAPWVVCMFLANSVPPLLAPENLHPALWCAFMGPYFFLELKIYGQWLSGGKRRLCKVANPSSHLSVVGNFVRAILASKVGWKEAAKLWAVGFAHYLVVFVTLYQRLPTSEPLPKELHPVYSMFIAAPSPASIAWETIYGDFDGLSRTFSVALWSYTFPMTTASVTTIKYAENVPGVLSKGLALALSFMSSTMVVVLLVFTLLHAFVWHTLFPNDVAVAVAIAMKKRRLVKEKKPFEEACDI</sequence>
<gene>
    <name evidence="1" type="ORF">POPTR_001G114300v4</name>
</gene>
<dbReference type="Proteomes" id="UP000006729">
    <property type="component" value="Chromosome 1"/>
</dbReference>
<name>A0ACC0TJK7_POPTR</name>
<organism evidence="1 2">
    <name type="scientific">Populus trichocarpa</name>
    <name type="common">Western balsam poplar</name>
    <name type="synonym">Populus balsamifera subsp. trichocarpa</name>
    <dbReference type="NCBI Taxonomy" id="3694"/>
    <lineage>
        <taxon>Eukaryota</taxon>
        <taxon>Viridiplantae</taxon>
        <taxon>Streptophyta</taxon>
        <taxon>Embryophyta</taxon>
        <taxon>Tracheophyta</taxon>
        <taxon>Spermatophyta</taxon>
        <taxon>Magnoliopsida</taxon>
        <taxon>eudicotyledons</taxon>
        <taxon>Gunneridae</taxon>
        <taxon>Pentapetalae</taxon>
        <taxon>rosids</taxon>
        <taxon>fabids</taxon>
        <taxon>Malpighiales</taxon>
        <taxon>Salicaceae</taxon>
        <taxon>Saliceae</taxon>
        <taxon>Populus</taxon>
    </lineage>
</organism>